<keyword evidence="5" id="KW-1185">Reference proteome</keyword>
<protein>
    <submittedName>
        <fullName evidence="4">Type VI secretion system protein ImpK</fullName>
    </submittedName>
</protein>
<proteinExistence type="predicted"/>
<name>A0A142JTQ0_9BURK</name>
<dbReference type="OrthoDB" id="345640at2"/>
<reference evidence="4 5" key="1">
    <citation type="submission" date="2016-03" db="EMBL/GenBank/DDBJ databases">
        <title>Complete genome sequence of a novel chlorpyrifos degrading bacterium, Cupriavidus nantongensis sp. X1.</title>
        <authorList>
            <person name="Fang L."/>
        </authorList>
    </citation>
    <scope>NUCLEOTIDE SEQUENCE [LARGE SCALE GENOMIC DNA]</scope>
    <source>
        <strain evidence="4 5">X1</strain>
    </source>
</reference>
<feature type="compositionally biased region" description="Low complexity" evidence="1">
    <location>
        <begin position="11"/>
        <end position="24"/>
    </location>
</feature>
<evidence type="ECO:0000313" key="5">
    <source>
        <dbReference type="Proteomes" id="UP000075238"/>
    </source>
</evidence>
<dbReference type="PANTHER" id="PTHR38033:SF1">
    <property type="entry name" value="DOTU FAMILY TYPE IV_VI SECRETION SYSTEM PROTEIN"/>
    <property type="match status" value="1"/>
</dbReference>
<accession>A0A142JTQ0</accession>
<dbReference type="RefSeq" id="WP_062803263.1">
    <property type="nucleotide sequence ID" value="NZ_CP014845.1"/>
</dbReference>
<dbReference type="InterPro" id="IPR017732">
    <property type="entry name" value="T4/T6SS_DotU"/>
</dbReference>
<gene>
    <name evidence="4" type="ORF">A2G96_27095</name>
</gene>
<dbReference type="Proteomes" id="UP000075238">
    <property type="component" value="Chromosome 2"/>
</dbReference>
<feature type="region of interest" description="Disordered" evidence="1">
    <location>
        <begin position="1"/>
        <end position="24"/>
    </location>
</feature>
<feature type="transmembrane region" description="Helical" evidence="2">
    <location>
        <begin position="213"/>
        <end position="231"/>
    </location>
</feature>
<dbReference type="Gene3D" id="1.25.40.590">
    <property type="entry name" value="Type IV / VI secretion system, DotU"/>
    <property type="match status" value="1"/>
</dbReference>
<keyword evidence="2" id="KW-1133">Transmembrane helix</keyword>
<dbReference type="EMBL" id="CP014845">
    <property type="protein sequence ID" value="AMR81462.1"/>
    <property type="molecule type" value="Genomic_DNA"/>
</dbReference>
<keyword evidence="2" id="KW-0472">Membrane</keyword>
<dbReference type="STRING" id="1796606.A2G96_27095"/>
<dbReference type="NCBIfam" id="TIGR03349">
    <property type="entry name" value="IV_VI_DotU"/>
    <property type="match status" value="1"/>
</dbReference>
<keyword evidence="2" id="KW-0812">Transmembrane</keyword>
<dbReference type="KEGG" id="cnan:A2G96_27095"/>
<dbReference type="Pfam" id="PF09850">
    <property type="entry name" value="DotU"/>
    <property type="match status" value="1"/>
</dbReference>
<dbReference type="PANTHER" id="PTHR38033">
    <property type="entry name" value="MEMBRANE PROTEIN-RELATED"/>
    <property type="match status" value="1"/>
</dbReference>
<evidence type="ECO:0000256" key="2">
    <source>
        <dbReference type="SAM" id="Phobius"/>
    </source>
</evidence>
<dbReference type="InterPro" id="IPR038522">
    <property type="entry name" value="T4/T6SS_DotU_sf"/>
</dbReference>
<dbReference type="NCBIfam" id="NF038228">
    <property type="entry name" value="IcmH_DotU_IVB"/>
    <property type="match status" value="1"/>
</dbReference>
<dbReference type="AlphaFoldDB" id="A0A142JTQ0"/>
<evidence type="ECO:0000313" key="4">
    <source>
        <dbReference type="EMBL" id="AMR81462.1"/>
    </source>
</evidence>
<sequence length="264" mass="29020">MSATSTPSLFGASPAGQPSPAAAGSADGAMHARTLLDLLYDGFFMLFLLRNGQQPGSAEEFLQKVRDFLDDFERGAKRLNVAAEDIFDAKYAFCAAIDETILASNFSIRSTWERRPLQLVLFGEQLAGEGFFTKLEELRAHGAPRLQALEVFHMCLLLGFRGKYILEGPEKLAYLTARLGDEISAIKGKRAAFAPHWPIPDKISHALKRETPLWIFGAVFALIALLAFLGLSTTLRSQTSDTLQGYSQVIKLGPRYSHLTISLP</sequence>
<feature type="domain" description="Type IV / VI secretion system DotU" evidence="3">
    <location>
        <begin position="35"/>
        <end position="233"/>
    </location>
</feature>
<evidence type="ECO:0000256" key="1">
    <source>
        <dbReference type="SAM" id="MobiDB-lite"/>
    </source>
</evidence>
<organism evidence="4 5">
    <name type="scientific">Cupriavidus nantongensis</name>
    <dbReference type="NCBI Taxonomy" id="1796606"/>
    <lineage>
        <taxon>Bacteria</taxon>
        <taxon>Pseudomonadati</taxon>
        <taxon>Pseudomonadota</taxon>
        <taxon>Betaproteobacteria</taxon>
        <taxon>Burkholderiales</taxon>
        <taxon>Burkholderiaceae</taxon>
        <taxon>Cupriavidus</taxon>
    </lineage>
</organism>
<evidence type="ECO:0000259" key="3">
    <source>
        <dbReference type="Pfam" id="PF09850"/>
    </source>
</evidence>